<organism evidence="8 9">
    <name type="scientific">Patella caerulea</name>
    <name type="common">Rayed Mediterranean limpet</name>
    <dbReference type="NCBI Taxonomy" id="87958"/>
    <lineage>
        <taxon>Eukaryota</taxon>
        <taxon>Metazoa</taxon>
        <taxon>Spiralia</taxon>
        <taxon>Lophotrochozoa</taxon>
        <taxon>Mollusca</taxon>
        <taxon>Gastropoda</taxon>
        <taxon>Patellogastropoda</taxon>
        <taxon>Patelloidea</taxon>
        <taxon>Patellidae</taxon>
        <taxon>Patella</taxon>
    </lineage>
</organism>
<protein>
    <recommendedName>
        <fullName evidence="7">G-protein coupled receptors family 1 profile domain-containing protein</fullName>
    </recommendedName>
</protein>
<dbReference type="InterPro" id="IPR000276">
    <property type="entry name" value="GPCR_Rhodpsn"/>
</dbReference>
<feature type="transmembrane region" description="Helical" evidence="6">
    <location>
        <begin position="174"/>
        <end position="192"/>
    </location>
</feature>
<evidence type="ECO:0000256" key="1">
    <source>
        <dbReference type="ARBA" id="ARBA00004370"/>
    </source>
</evidence>
<keyword evidence="3 6" id="KW-1133">Transmembrane helix</keyword>
<name>A0AAN8PSS4_PATCE</name>
<evidence type="ECO:0000313" key="9">
    <source>
        <dbReference type="Proteomes" id="UP001347796"/>
    </source>
</evidence>
<comment type="subcellular location">
    <subcellularLocation>
        <location evidence="1">Membrane</location>
    </subcellularLocation>
</comment>
<accession>A0AAN8PSS4</accession>
<dbReference type="GO" id="GO:0004930">
    <property type="term" value="F:G protein-coupled receptor activity"/>
    <property type="evidence" value="ECO:0007669"/>
    <property type="project" value="InterPro"/>
</dbReference>
<dbReference type="SMART" id="SM01381">
    <property type="entry name" value="7TM_GPCR_Srsx"/>
    <property type="match status" value="1"/>
</dbReference>
<reference evidence="8 9" key="1">
    <citation type="submission" date="2024-01" db="EMBL/GenBank/DDBJ databases">
        <title>The genome of the rayed Mediterranean limpet Patella caerulea (Linnaeus, 1758).</title>
        <authorList>
            <person name="Anh-Thu Weber A."/>
            <person name="Halstead-Nussloch G."/>
        </authorList>
    </citation>
    <scope>NUCLEOTIDE SEQUENCE [LARGE SCALE GENOMIC DNA]</scope>
    <source>
        <strain evidence="8">AATW-2023a</strain>
        <tissue evidence="8">Whole specimen</tissue>
    </source>
</reference>
<sequence>MGTDESPIILRRFSNQEIHNSRKSDPSIWKKPNGIDRRLWNQILYNSGALDQNVWKRTIKINTFLHTRNERSLEGNNTNVFNAENHTSSLVYGQTSFNDHNMSISRDGDHTQSFQIGDNQLMNTDKPTTEKSDITTPASTREDLNQGPQLLFSQGSVSKDAMDMIQKVLKYIQYPIQIFAVVFGMLSVAVYFRKEMKSPTSIYLIALNLSEVFYVASTVIFEVTGQVYGEKASYSYVYLSVGLYLSNYISIALRRSTFCITALVSAERFIAVTFPLKSKHFRLIRFPLVFIVGTTVVSFICHLYSVFKYTVVSNISPITNETMWKFAFKDKSNLGQLEVMSLASKVIFVYIPLIVCLILNVATVVIIRGYNQRRRELGTDTRNEARERQTTVTILVSTFVLVLFALPTTTNAIVVNMRNDYGPFTREHYLFFSMIHIGAFFDLLSNSSNFFFYITLSSRFRKSFMDLFRCTPITPVSTKPPERISCTSFSTLNMSEVNSIPLKDPSPNP</sequence>
<feature type="transmembrane region" description="Helical" evidence="6">
    <location>
        <begin position="286"/>
        <end position="307"/>
    </location>
</feature>
<keyword evidence="9" id="KW-1185">Reference proteome</keyword>
<keyword evidence="2 6" id="KW-0812">Transmembrane</keyword>
<dbReference type="AlphaFoldDB" id="A0AAN8PSS4"/>
<feature type="region of interest" description="Disordered" evidence="5">
    <location>
        <begin position="119"/>
        <end position="145"/>
    </location>
</feature>
<gene>
    <name evidence="8" type="ORF">SNE40_010383</name>
</gene>
<feature type="domain" description="G-protein coupled receptors family 1 profile" evidence="7">
    <location>
        <begin position="183"/>
        <end position="453"/>
    </location>
</feature>
<dbReference type="PROSITE" id="PS50262">
    <property type="entry name" value="G_PROTEIN_RECEP_F1_2"/>
    <property type="match status" value="1"/>
</dbReference>
<evidence type="ECO:0000259" key="7">
    <source>
        <dbReference type="PROSITE" id="PS50262"/>
    </source>
</evidence>
<dbReference type="PANTHER" id="PTHR46641:SF2">
    <property type="entry name" value="FMRFAMIDE RECEPTOR"/>
    <property type="match status" value="1"/>
</dbReference>
<dbReference type="EMBL" id="JAZGQO010000007">
    <property type="protein sequence ID" value="KAK6182773.1"/>
    <property type="molecule type" value="Genomic_DNA"/>
</dbReference>
<evidence type="ECO:0000313" key="8">
    <source>
        <dbReference type="EMBL" id="KAK6182773.1"/>
    </source>
</evidence>
<evidence type="ECO:0000256" key="6">
    <source>
        <dbReference type="SAM" id="Phobius"/>
    </source>
</evidence>
<dbReference type="SUPFAM" id="SSF81321">
    <property type="entry name" value="Family A G protein-coupled receptor-like"/>
    <property type="match status" value="1"/>
</dbReference>
<dbReference type="Gene3D" id="1.20.1070.10">
    <property type="entry name" value="Rhodopsin 7-helix transmembrane proteins"/>
    <property type="match status" value="1"/>
</dbReference>
<evidence type="ECO:0000256" key="4">
    <source>
        <dbReference type="ARBA" id="ARBA00023136"/>
    </source>
</evidence>
<evidence type="ECO:0000256" key="2">
    <source>
        <dbReference type="ARBA" id="ARBA00022692"/>
    </source>
</evidence>
<dbReference type="InterPro" id="IPR017452">
    <property type="entry name" value="GPCR_Rhodpsn_7TM"/>
</dbReference>
<evidence type="ECO:0000256" key="5">
    <source>
        <dbReference type="SAM" id="MobiDB-lite"/>
    </source>
</evidence>
<dbReference type="GO" id="GO:0016020">
    <property type="term" value="C:membrane"/>
    <property type="evidence" value="ECO:0007669"/>
    <property type="project" value="UniProtKB-SubCell"/>
</dbReference>
<comment type="caution">
    <text evidence="8">The sequence shown here is derived from an EMBL/GenBank/DDBJ whole genome shotgun (WGS) entry which is preliminary data.</text>
</comment>
<dbReference type="CDD" id="cd14978">
    <property type="entry name" value="7tmA_FMRFamide_R-like"/>
    <property type="match status" value="1"/>
</dbReference>
<keyword evidence="4 6" id="KW-0472">Membrane</keyword>
<feature type="transmembrane region" description="Helical" evidence="6">
    <location>
        <begin position="201"/>
        <end position="221"/>
    </location>
</feature>
<feature type="transmembrane region" description="Helical" evidence="6">
    <location>
        <begin position="233"/>
        <end position="253"/>
    </location>
</feature>
<dbReference type="Pfam" id="PF00001">
    <property type="entry name" value="7tm_1"/>
    <property type="match status" value="1"/>
</dbReference>
<feature type="transmembrane region" description="Helical" evidence="6">
    <location>
        <begin position="347"/>
        <end position="370"/>
    </location>
</feature>
<dbReference type="InterPro" id="IPR052954">
    <property type="entry name" value="GPCR-Ligand_Int"/>
</dbReference>
<proteinExistence type="predicted"/>
<feature type="transmembrane region" description="Helical" evidence="6">
    <location>
        <begin position="429"/>
        <end position="456"/>
    </location>
</feature>
<dbReference type="PANTHER" id="PTHR46641">
    <property type="entry name" value="FMRFAMIDE RECEPTOR-RELATED"/>
    <property type="match status" value="1"/>
</dbReference>
<feature type="transmembrane region" description="Helical" evidence="6">
    <location>
        <begin position="391"/>
        <end position="409"/>
    </location>
</feature>
<evidence type="ECO:0000256" key="3">
    <source>
        <dbReference type="ARBA" id="ARBA00022989"/>
    </source>
</evidence>
<dbReference type="Proteomes" id="UP001347796">
    <property type="component" value="Unassembled WGS sequence"/>
</dbReference>